<name>A0A9D2QUB5_9FIRM</name>
<feature type="transmembrane region" description="Helical" evidence="2">
    <location>
        <begin position="93"/>
        <end position="115"/>
    </location>
</feature>
<accession>A0A9D2QUB5</accession>
<dbReference type="AlphaFoldDB" id="A0A9D2QUB5"/>
<evidence type="ECO:0000256" key="1">
    <source>
        <dbReference type="SAM" id="MobiDB-lite"/>
    </source>
</evidence>
<evidence type="ECO:0000259" key="3">
    <source>
        <dbReference type="SMART" id="SM01324"/>
    </source>
</evidence>
<reference evidence="4" key="1">
    <citation type="journal article" date="2021" name="PeerJ">
        <title>Extensive microbial diversity within the chicken gut microbiome revealed by metagenomics and culture.</title>
        <authorList>
            <person name="Gilroy R."/>
            <person name="Ravi A."/>
            <person name="Getino M."/>
            <person name="Pursley I."/>
            <person name="Horton D.L."/>
            <person name="Alikhan N.F."/>
            <person name="Baker D."/>
            <person name="Gharbi K."/>
            <person name="Hall N."/>
            <person name="Watson M."/>
            <person name="Adriaenssens E.M."/>
            <person name="Foster-Nyarko E."/>
            <person name="Jarju S."/>
            <person name="Secka A."/>
            <person name="Antonio M."/>
            <person name="Oren A."/>
            <person name="Chaudhuri R.R."/>
            <person name="La Ragione R."/>
            <person name="Hildebrand F."/>
            <person name="Pallen M.J."/>
        </authorList>
    </citation>
    <scope>NUCLEOTIDE SEQUENCE</scope>
    <source>
        <strain evidence="4">ChiBcec6-4105</strain>
    </source>
</reference>
<dbReference type="SMART" id="SM01324">
    <property type="entry name" value="YARHG"/>
    <property type="match status" value="1"/>
</dbReference>
<sequence length="431" mass="48818">MYCKYCGRKLQEGEICSCRQQTDQKKPVKIQAPQSWETGQKPERQETDQPDIQRSGKILLALSFLCSILLIISYVLIRLVFQEELNSSALEMFYPYLTYILPIFWGALAFVFALFSLQDKKIRKGSLAAILVSIVLAGATVGAQILFPYEPQYYGSSDEGSEEEEAEDIEDKDGDADPENPEESSQTQSDLAEIKEEYGNKSIDYAGAKNALADLETQVFEGETGDEILEFQSQIENDLRTEIQNLASAQDYPAIMSKLKDQEEKIWNEDAVLSQLRETYEPEYLLYLGTESQNLIAAGKKDEAIKMLEEGQNLVEDKDVVDEMILDARNSRDTGEYILPESSSRYLTDADISGLTLQQINYAKNEIYARHGRKFQSAELQNYFNSKSWYSGTIEAADFDESVLNDFEKKNAELLSSKEFSMESGGYKLDQ</sequence>
<feature type="domain" description="YARHG" evidence="3">
    <location>
        <begin position="335"/>
        <end position="418"/>
    </location>
</feature>
<dbReference type="InterPro" id="IPR025582">
    <property type="entry name" value="YARHG_dom"/>
</dbReference>
<keyword evidence="2" id="KW-1133">Transmembrane helix</keyword>
<comment type="caution">
    <text evidence="4">The sequence shown here is derived from an EMBL/GenBank/DDBJ whole genome shotgun (WGS) entry which is preliminary data.</text>
</comment>
<dbReference type="Proteomes" id="UP000823892">
    <property type="component" value="Unassembled WGS sequence"/>
</dbReference>
<feature type="compositionally biased region" description="Acidic residues" evidence="1">
    <location>
        <begin position="159"/>
        <end position="182"/>
    </location>
</feature>
<feature type="region of interest" description="Disordered" evidence="1">
    <location>
        <begin position="29"/>
        <end position="50"/>
    </location>
</feature>
<dbReference type="EMBL" id="DWUY01000136">
    <property type="protein sequence ID" value="HJD28580.1"/>
    <property type="molecule type" value="Genomic_DNA"/>
</dbReference>
<reference evidence="4" key="2">
    <citation type="submission" date="2021-04" db="EMBL/GenBank/DDBJ databases">
        <authorList>
            <person name="Gilroy R."/>
        </authorList>
    </citation>
    <scope>NUCLEOTIDE SEQUENCE</scope>
    <source>
        <strain evidence="4">ChiBcec6-4105</strain>
    </source>
</reference>
<dbReference type="Gene3D" id="1.20.58.1690">
    <property type="match status" value="1"/>
</dbReference>
<organism evidence="4 5">
    <name type="scientific">Candidatus Blautia avicola</name>
    <dbReference type="NCBI Taxonomy" id="2838483"/>
    <lineage>
        <taxon>Bacteria</taxon>
        <taxon>Bacillati</taxon>
        <taxon>Bacillota</taxon>
        <taxon>Clostridia</taxon>
        <taxon>Lachnospirales</taxon>
        <taxon>Lachnospiraceae</taxon>
        <taxon>Blautia</taxon>
    </lineage>
</organism>
<feature type="region of interest" description="Disordered" evidence="1">
    <location>
        <begin position="154"/>
        <end position="190"/>
    </location>
</feature>
<protein>
    <submittedName>
        <fullName evidence="4">YARHG domain-containing protein</fullName>
    </submittedName>
</protein>
<evidence type="ECO:0000256" key="2">
    <source>
        <dbReference type="SAM" id="Phobius"/>
    </source>
</evidence>
<gene>
    <name evidence="4" type="ORF">H9914_06265</name>
</gene>
<keyword evidence="2" id="KW-0472">Membrane</keyword>
<feature type="transmembrane region" description="Helical" evidence="2">
    <location>
        <begin position="127"/>
        <end position="147"/>
    </location>
</feature>
<proteinExistence type="predicted"/>
<dbReference type="Pfam" id="PF13308">
    <property type="entry name" value="YARHG"/>
    <property type="match status" value="1"/>
</dbReference>
<feature type="transmembrane region" description="Helical" evidence="2">
    <location>
        <begin position="58"/>
        <end position="81"/>
    </location>
</feature>
<keyword evidence="2" id="KW-0812">Transmembrane</keyword>
<evidence type="ECO:0000313" key="4">
    <source>
        <dbReference type="EMBL" id="HJD28580.1"/>
    </source>
</evidence>
<evidence type="ECO:0000313" key="5">
    <source>
        <dbReference type="Proteomes" id="UP000823892"/>
    </source>
</evidence>
<dbReference type="InterPro" id="IPR038434">
    <property type="entry name" value="YARHG_sf"/>
</dbReference>